<gene>
    <name evidence="2" type="ORF">LPJ61_006160</name>
</gene>
<feature type="non-terminal residue" evidence="2">
    <location>
        <position position="557"/>
    </location>
</feature>
<dbReference type="EMBL" id="JANBOI010002671">
    <property type="protein sequence ID" value="KAJ1720447.1"/>
    <property type="molecule type" value="Genomic_DNA"/>
</dbReference>
<feature type="region of interest" description="Disordered" evidence="1">
    <location>
        <begin position="516"/>
        <end position="557"/>
    </location>
</feature>
<dbReference type="Proteomes" id="UP001143981">
    <property type="component" value="Unassembled WGS sequence"/>
</dbReference>
<name>A0A9W8CR39_9FUNG</name>
<feature type="compositionally biased region" description="Acidic residues" evidence="1">
    <location>
        <begin position="12"/>
        <end position="37"/>
    </location>
</feature>
<organism evidence="2 3">
    <name type="scientific">Coemansia biformis</name>
    <dbReference type="NCBI Taxonomy" id="1286918"/>
    <lineage>
        <taxon>Eukaryota</taxon>
        <taxon>Fungi</taxon>
        <taxon>Fungi incertae sedis</taxon>
        <taxon>Zoopagomycota</taxon>
        <taxon>Kickxellomycotina</taxon>
        <taxon>Kickxellomycetes</taxon>
        <taxon>Kickxellales</taxon>
        <taxon>Kickxellaceae</taxon>
        <taxon>Coemansia</taxon>
    </lineage>
</organism>
<evidence type="ECO:0000256" key="1">
    <source>
        <dbReference type="SAM" id="MobiDB-lite"/>
    </source>
</evidence>
<feature type="compositionally biased region" description="Basic and acidic residues" evidence="1">
    <location>
        <begin position="384"/>
        <end position="395"/>
    </location>
</feature>
<feature type="compositionally biased region" description="Low complexity" evidence="1">
    <location>
        <begin position="311"/>
        <end position="320"/>
    </location>
</feature>
<feature type="region of interest" description="Disordered" evidence="1">
    <location>
        <begin position="310"/>
        <end position="338"/>
    </location>
</feature>
<proteinExistence type="predicted"/>
<feature type="region of interest" description="Disordered" evidence="1">
    <location>
        <begin position="364"/>
        <end position="477"/>
    </location>
</feature>
<dbReference type="OrthoDB" id="5598582at2759"/>
<dbReference type="AlphaFoldDB" id="A0A9W8CR39"/>
<reference evidence="2" key="1">
    <citation type="submission" date="2022-07" db="EMBL/GenBank/DDBJ databases">
        <title>Phylogenomic reconstructions and comparative analyses of Kickxellomycotina fungi.</title>
        <authorList>
            <person name="Reynolds N.K."/>
            <person name="Stajich J.E."/>
            <person name="Barry K."/>
            <person name="Grigoriev I.V."/>
            <person name="Crous P."/>
            <person name="Smith M.E."/>
        </authorList>
    </citation>
    <scope>NUCLEOTIDE SEQUENCE</scope>
    <source>
        <strain evidence="2">BCRC 34381</strain>
    </source>
</reference>
<feature type="region of interest" description="Disordered" evidence="1">
    <location>
        <begin position="1"/>
        <end position="115"/>
    </location>
</feature>
<protein>
    <submittedName>
        <fullName evidence="2">Uncharacterized protein</fullName>
    </submittedName>
</protein>
<feature type="region of interest" description="Disordered" evidence="1">
    <location>
        <begin position="254"/>
        <end position="285"/>
    </location>
</feature>
<evidence type="ECO:0000313" key="2">
    <source>
        <dbReference type="EMBL" id="KAJ1720447.1"/>
    </source>
</evidence>
<feature type="compositionally biased region" description="Basic and acidic residues" evidence="1">
    <location>
        <begin position="204"/>
        <end position="234"/>
    </location>
</feature>
<feature type="region of interest" description="Disordered" evidence="1">
    <location>
        <begin position="127"/>
        <end position="234"/>
    </location>
</feature>
<feature type="compositionally biased region" description="Gly residues" evidence="1">
    <location>
        <begin position="81"/>
        <end position="103"/>
    </location>
</feature>
<sequence length="557" mass="57693">MGLVDPSMRDAYDDEDLDEEDLDDEDEDDEDGDDEGGGGDGGRAGRSGELAPHSGRLYPNEEDDAVDYISSHSSLYFGRRSSGGGGGNGSSSGSSGSGGGSGGLHPMVADDEDQFIIHDVDDYDTGDVADDIGPADSIGRYHSYQNEQVAAAVSSDEEGEDADNASPKSDFHVTEHPAAAALSEKCTNISGEQVDDEDSDDASEAGRMDDFLRSREADAADVTRESSDGDRYAGDDIAKAAGLSAFPGIGVGQAEAHGKRRSLLVPSAEEEEGGDESNDDEEDAVMMNDWEVTEDASFGTVQHIGAVAPFPSAAPGISQSGPPPIPPPMPPRPSDADCSSFQSALAVCRVPPLVSGTYDDAVAASVAEPNGTSSRDAVPRPKGRVHDLLFRESKQRSLSSSELDNIVPADIGSWGPPPTDSRQFEGHSLAGTVASADPSSLGAGLTGDSGSDGQAGRDRSESFAGRRRRSRSQSAGVGISRAMVIQAAVKGQFPYLDAKTCEFVGQLKSDTVTLGGAAAKGSRDNSRTRVAPAVPPLPLAAGSPSMKPVVRDDDAIP</sequence>
<keyword evidence="3" id="KW-1185">Reference proteome</keyword>
<comment type="caution">
    <text evidence="2">The sequence shown here is derived from an EMBL/GenBank/DDBJ whole genome shotgun (WGS) entry which is preliminary data.</text>
</comment>
<evidence type="ECO:0000313" key="3">
    <source>
        <dbReference type="Proteomes" id="UP001143981"/>
    </source>
</evidence>
<accession>A0A9W8CR39</accession>
<feature type="compositionally biased region" description="Acidic residues" evidence="1">
    <location>
        <begin position="193"/>
        <end position="203"/>
    </location>
</feature>
<feature type="compositionally biased region" description="Pro residues" evidence="1">
    <location>
        <begin position="321"/>
        <end position="333"/>
    </location>
</feature>
<feature type="compositionally biased region" description="Acidic residues" evidence="1">
    <location>
        <begin position="268"/>
        <end position="284"/>
    </location>
</feature>